<reference evidence="2 3" key="1">
    <citation type="submission" date="2021-01" db="EMBL/GenBank/DDBJ databases">
        <title>Whole genome shotgun sequence of Plantactinospora mayteni NBRC 109088.</title>
        <authorList>
            <person name="Komaki H."/>
            <person name="Tamura T."/>
        </authorList>
    </citation>
    <scope>NUCLEOTIDE SEQUENCE [LARGE SCALE GENOMIC DNA]</scope>
    <source>
        <strain evidence="2 3">NBRC 109088</strain>
    </source>
</reference>
<proteinExistence type="predicted"/>
<dbReference type="EMBL" id="BONX01000084">
    <property type="protein sequence ID" value="GIH01765.1"/>
    <property type="molecule type" value="Genomic_DNA"/>
</dbReference>
<accession>A0ABQ4F4F8</accession>
<gene>
    <name evidence="2" type="ORF">Pma05_83370</name>
</gene>
<feature type="region of interest" description="Disordered" evidence="1">
    <location>
        <begin position="1"/>
        <end position="28"/>
    </location>
</feature>
<dbReference type="Proteomes" id="UP000621500">
    <property type="component" value="Unassembled WGS sequence"/>
</dbReference>
<protein>
    <submittedName>
        <fullName evidence="2">Uncharacterized protein</fullName>
    </submittedName>
</protein>
<comment type="caution">
    <text evidence="2">The sequence shown here is derived from an EMBL/GenBank/DDBJ whole genome shotgun (WGS) entry which is preliminary data.</text>
</comment>
<evidence type="ECO:0000313" key="3">
    <source>
        <dbReference type="Proteomes" id="UP000621500"/>
    </source>
</evidence>
<evidence type="ECO:0000313" key="2">
    <source>
        <dbReference type="EMBL" id="GIH01765.1"/>
    </source>
</evidence>
<organism evidence="2 3">
    <name type="scientific">Plantactinospora mayteni</name>
    <dbReference type="NCBI Taxonomy" id="566021"/>
    <lineage>
        <taxon>Bacteria</taxon>
        <taxon>Bacillati</taxon>
        <taxon>Actinomycetota</taxon>
        <taxon>Actinomycetes</taxon>
        <taxon>Micromonosporales</taxon>
        <taxon>Micromonosporaceae</taxon>
        <taxon>Plantactinospora</taxon>
    </lineage>
</organism>
<name>A0ABQ4F4F8_9ACTN</name>
<evidence type="ECO:0000256" key="1">
    <source>
        <dbReference type="SAM" id="MobiDB-lite"/>
    </source>
</evidence>
<sequence>MASGGGPYSHGVARVLAESHPPGRTGEPVYMGAGIQVLAIDKDGEVREMP</sequence>
<keyword evidence="3" id="KW-1185">Reference proteome</keyword>